<dbReference type="Pfam" id="PF12697">
    <property type="entry name" value="Abhydrolase_6"/>
    <property type="match status" value="1"/>
</dbReference>
<accession>A0A100WAN5</accession>
<dbReference type="InterPro" id="IPR050266">
    <property type="entry name" value="AB_hydrolase_sf"/>
</dbReference>
<reference evidence="3" key="2">
    <citation type="submission" date="2016-02" db="EMBL/GenBank/DDBJ databases">
        <title>Draft genome sequence of five rapidly growing Mycobacterium species.</title>
        <authorList>
            <person name="Katahira K."/>
            <person name="Gotou Y."/>
            <person name="Iida K."/>
            <person name="Ogura Y."/>
            <person name="Hayashi T."/>
        </authorList>
    </citation>
    <scope>NUCLEOTIDE SEQUENCE [LARGE SCALE GENOMIC DNA]</scope>
    <source>
        <strain evidence="3">JCM15298</strain>
    </source>
</reference>
<protein>
    <submittedName>
        <fullName evidence="2">Hydrolase</fullName>
    </submittedName>
</protein>
<dbReference type="GO" id="GO:0016787">
    <property type="term" value="F:hydrolase activity"/>
    <property type="evidence" value="ECO:0007669"/>
    <property type="project" value="UniProtKB-KW"/>
</dbReference>
<dbReference type="GO" id="GO:0016020">
    <property type="term" value="C:membrane"/>
    <property type="evidence" value="ECO:0007669"/>
    <property type="project" value="TreeGrafter"/>
</dbReference>
<proteinExistence type="predicted"/>
<dbReference type="EMBL" id="BCSY01000035">
    <property type="protein sequence ID" value="GAS94721.1"/>
    <property type="molecule type" value="Genomic_DNA"/>
</dbReference>
<keyword evidence="2" id="KW-0378">Hydrolase</keyword>
<evidence type="ECO:0000313" key="2">
    <source>
        <dbReference type="EMBL" id="GAS94721.1"/>
    </source>
</evidence>
<organism evidence="2 3">
    <name type="scientific">Mycolicibacterium canariasense</name>
    <name type="common">Mycobacterium canariasense</name>
    <dbReference type="NCBI Taxonomy" id="228230"/>
    <lineage>
        <taxon>Bacteria</taxon>
        <taxon>Bacillati</taxon>
        <taxon>Actinomycetota</taxon>
        <taxon>Actinomycetes</taxon>
        <taxon>Mycobacteriales</taxon>
        <taxon>Mycobacteriaceae</taxon>
        <taxon>Mycolicibacterium</taxon>
    </lineage>
</organism>
<evidence type="ECO:0000259" key="1">
    <source>
        <dbReference type="Pfam" id="PF12697"/>
    </source>
</evidence>
<feature type="domain" description="AB hydrolase-1" evidence="1">
    <location>
        <begin position="74"/>
        <end position="299"/>
    </location>
</feature>
<name>A0A100WAN5_MYCCR</name>
<dbReference type="InterPro" id="IPR000073">
    <property type="entry name" value="AB_hydrolase_1"/>
</dbReference>
<dbReference type="STRING" id="228230.RMCC_1687"/>
<dbReference type="Proteomes" id="UP000069443">
    <property type="component" value="Unassembled WGS sequence"/>
</dbReference>
<dbReference type="InterPro" id="IPR029058">
    <property type="entry name" value="AB_hydrolase_fold"/>
</dbReference>
<evidence type="ECO:0000313" key="3">
    <source>
        <dbReference type="Proteomes" id="UP000069443"/>
    </source>
</evidence>
<dbReference type="Gene3D" id="3.40.50.1820">
    <property type="entry name" value="alpha/beta hydrolase"/>
    <property type="match status" value="1"/>
</dbReference>
<comment type="caution">
    <text evidence="2">The sequence shown here is derived from an EMBL/GenBank/DDBJ whole genome shotgun (WGS) entry which is preliminary data.</text>
</comment>
<dbReference type="AlphaFoldDB" id="A0A100WAN5"/>
<reference evidence="3" key="1">
    <citation type="journal article" date="2016" name="Genome Announc.">
        <title>Draft Genome Sequences of Five Rapidly Growing Mycobacterium Species, M. thermoresistibile, M. fortuitum subsp. acetamidolyticum, M. canariasense, M. brisbanense, and M. novocastrense.</title>
        <authorList>
            <person name="Katahira K."/>
            <person name="Ogura Y."/>
            <person name="Gotoh Y."/>
            <person name="Hayashi T."/>
        </authorList>
    </citation>
    <scope>NUCLEOTIDE SEQUENCE [LARGE SCALE GENOMIC DNA]</scope>
    <source>
        <strain evidence="3">JCM15298</strain>
    </source>
</reference>
<dbReference type="PANTHER" id="PTHR43798:SF33">
    <property type="entry name" value="HYDROLASE, PUTATIVE (AFU_ORTHOLOGUE AFUA_2G14860)-RELATED"/>
    <property type="match status" value="1"/>
</dbReference>
<gene>
    <name evidence="2" type="ORF">RMCC_1687</name>
</gene>
<keyword evidence="3" id="KW-1185">Reference proteome</keyword>
<dbReference type="PANTHER" id="PTHR43798">
    <property type="entry name" value="MONOACYLGLYCEROL LIPASE"/>
    <property type="match status" value="1"/>
</dbReference>
<sequence>MEAEKAGLVVHGVCAVRETLLQFRACVGRDLDGIDLHDGHATQVTPVPARQDGGMRTALLTPRGGPAEPAGPPLVLVHGLMGRGSTWSRQLPWLSRWGAVYTYDAPWHRGRDVADPYPVSTERFVADLGDAVAELGRPATLVGHSMGALHSWCLAAARPELVHAVVVEDMAPDFKGRTTGAWEPWLHALPVEFTSAQQVYDEFGPVAGRYFLDAFDRTETGWRLHGHPARWIEIAGQWGLRDYWEQWQAVRVPALLIEAGGTVAPPGQMERMAEIGYRTTYLRVPGAGHLIHDDAPAEYRGAVESFLATFAEHA</sequence>
<dbReference type="SUPFAM" id="SSF53474">
    <property type="entry name" value="alpha/beta-Hydrolases"/>
    <property type="match status" value="1"/>
</dbReference>